<protein>
    <submittedName>
        <fullName evidence="1">Uncharacterized protein</fullName>
    </submittedName>
</protein>
<dbReference type="Gramene" id="PHT69486">
    <property type="protein sequence ID" value="PHT69486"/>
    <property type="gene ID" value="T459_28973"/>
</dbReference>
<dbReference type="GO" id="GO:0008017">
    <property type="term" value="F:microtubule binding"/>
    <property type="evidence" value="ECO:0007669"/>
    <property type="project" value="InterPro"/>
</dbReference>
<dbReference type="PANTHER" id="PTHR31358:SF44">
    <property type="entry name" value="ASPARTATE CARBAMOYLTRANSFERASE, CHLOROPLASTIC"/>
    <property type="match status" value="1"/>
</dbReference>
<dbReference type="AlphaFoldDB" id="A0A2G2YIC4"/>
<sequence>MCKFSFFTIVHQNSTCGAAENIGTAAKPNGIIHGPVRDDRPNAFSNNNSSILSCIQIEVGILSQTAGSSMFELLDHTLVGPGREGGVRILGLSNVQDPFFTQLTIFTYIGNGQSSCREFFQPEGDQGFEQRREELYIKGRYFRHCISYVVVASVLLGAIVSRHLSVTDPLAARRDALQRSSLDADREYHDSNPPITDSNDVEDVLPNQISFSKELRLQGLGKWLQHCRPPIPPLAGPAPGAILSMSLQVNIDSSGSQYQTQINDHRFPSGVQPWMPISIHNVNSATTMQKTGDLAAPLVVPYLDDKSQIKDAVRMAEIGLKSAGMLDDFKVAIAKYISSSPMSDTNLKFVFDELLEKAREKEEKEAKKRKGLADEFYELLHESKCCPACQQILNDDDILNASVVSCASTDILNADDILDASVVSSASIDIE</sequence>
<keyword evidence="2" id="KW-1185">Reference proteome</keyword>
<dbReference type="GO" id="GO:0000398">
    <property type="term" value="P:mRNA splicing, via spliceosome"/>
    <property type="evidence" value="ECO:0000318"/>
    <property type="project" value="GO_Central"/>
</dbReference>
<dbReference type="GO" id="GO:0071004">
    <property type="term" value="C:U2-type prespliceosome"/>
    <property type="evidence" value="ECO:0000318"/>
    <property type="project" value="GO_Central"/>
</dbReference>
<dbReference type="InterPro" id="IPR044833">
    <property type="entry name" value="WDL5/6"/>
</dbReference>
<proteinExistence type="predicted"/>
<reference evidence="1 2" key="1">
    <citation type="journal article" date="2014" name="Nat. Genet.">
        <title>Genome sequence of the hot pepper provides insights into the evolution of pungency in Capsicum species.</title>
        <authorList>
            <person name="Kim S."/>
            <person name="Park M."/>
            <person name="Yeom S.I."/>
            <person name="Kim Y.M."/>
            <person name="Lee J.M."/>
            <person name="Lee H.A."/>
            <person name="Seo E."/>
            <person name="Choi J."/>
            <person name="Cheong K."/>
            <person name="Kim K.T."/>
            <person name="Jung K."/>
            <person name="Lee G.W."/>
            <person name="Oh S.K."/>
            <person name="Bae C."/>
            <person name="Kim S.B."/>
            <person name="Lee H.Y."/>
            <person name="Kim S.Y."/>
            <person name="Kim M.S."/>
            <person name="Kang B.C."/>
            <person name="Jo Y.D."/>
            <person name="Yang H.B."/>
            <person name="Jeong H.J."/>
            <person name="Kang W.H."/>
            <person name="Kwon J.K."/>
            <person name="Shin C."/>
            <person name="Lim J.Y."/>
            <person name="Park J.H."/>
            <person name="Huh J.H."/>
            <person name="Kim J.S."/>
            <person name="Kim B.D."/>
            <person name="Cohen O."/>
            <person name="Paran I."/>
            <person name="Suh M.C."/>
            <person name="Lee S.B."/>
            <person name="Kim Y.K."/>
            <person name="Shin Y."/>
            <person name="Noh S.J."/>
            <person name="Park J."/>
            <person name="Seo Y.S."/>
            <person name="Kwon S.Y."/>
            <person name="Kim H.A."/>
            <person name="Park J.M."/>
            <person name="Kim H.J."/>
            <person name="Choi S.B."/>
            <person name="Bosland P.W."/>
            <person name="Reeves G."/>
            <person name="Jo S.H."/>
            <person name="Lee B.W."/>
            <person name="Cho H.T."/>
            <person name="Choi H.S."/>
            <person name="Lee M.S."/>
            <person name="Yu Y."/>
            <person name="Do Choi Y."/>
            <person name="Park B.S."/>
            <person name="van Deynze A."/>
            <person name="Ashrafi H."/>
            <person name="Hill T."/>
            <person name="Kim W.T."/>
            <person name="Pai H.S."/>
            <person name="Ahn H.K."/>
            <person name="Yeam I."/>
            <person name="Giovannoni J.J."/>
            <person name="Rose J.K."/>
            <person name="Sorensen I."/>
            <person name="Lee S.J."/>
            <person name="Kim R.W."/>
            <person name="Choi I.Y."/>
            <person name="Choi B.S."/>
            <person name="Lim J.S."/>
            <person name="Lee Y.H."/>
            <person name="Choi D."/>
        </authorList>
    </citation>
    <scope>NUCLEOTIDE SEQUENCE [LARGE SCALE GENOMIC DNA]</scope>
    <source>
        <strain evidence="2">cv. CM334</strain>
    </source>
</reference>
<dbReference type="EMBL" id="AYRZ02000011">
    <property type="protein sequence ID" value="PHT69486.1"/>
    <property type="molecule type" value="Genomic_DNA"/>
</dbReference>
<dbReference type="GO" id="GO:0003723">
    <property type="term" value="F:RNA binding"/>
    <property type="evidence" value="ECO:0000318"/>
    <property type="project" value="GO_Central"/>
</dbReference>
<gene>
    <name evidence="1" type="ORF">T459_28973</name>
</gene>
<dbReference type="GO" id="GO:0005685">
    <property type="term" value="C:U1 snRNP"/>
    <property type="evidence" value="ECO:0000318"/>
    <property type="project" value="GO_Central"/>
</dbReference>
<comment type="caution">
    <text evidence="1">The sequence shown here is derived from an EMBL/GenBank/DDBJ whole genome shotgun (WGS) entry which is preliminary data.</text>
</comment>
<evidence type="ECO:0000313" key="1">
    <source>
        <dbReference type="EMBL" id="PHT69486.1"/>
    </source>
</evidence>
<dbReference type="PANTHER" id="PTHR31358">
    <property type="entry name" value="PROTEIN WVD2-LIKE 4"/>
    <property type="match status" value="1"/>
</dbReference>
<name>A0A2G2YIC4_CAPAN</name>
<dbReference type="STRING" id="4072.A0A2G2YIC4"/>
<accession>A0A2G2YIC4</accession>
<evidence type="ECO:0000313" key="2">
    <source>
        <dbReference type="Proteomes" id="UP000222542"/>
    </source>
</evidence>
<reference evidence="1 2" key="2">
    <citation type="journal article" date="2017" name="Genome Biol.">
        <title>New reference genome sequences of hot pepper reveal the massive evolution of plant disease-resistance genes by retroduplication.</title>
        <authorList>
            <person name="Kim S."/>
            <person name="Park J."/>
            <person name="Yeom S.I."/>
            <person name="Kim Y.M."/>
            <person name="Seo E."/>
            <person name="Kim K.T."/>
            <person name="Kim M.S."/>
            <person name="Lee J.M."/>
            <person name="Cheong K."/>
            <person name="Shin H.S."/>
            <person name="Kim S.B."/>
            <person name="Han K."/>
            <person name="Lee J."/>
            <person name="Park M."/>
            <person name="Lee H.A."/>
            <person name="Lee H.Y."/>
            <person name="Lee Y."/>
            <person name="Oh S."/>
            <person name="Lee J.H."/>
            <person name="Choi E."/>
            <person name="Choi E."/>
            <person name="Lee S.E."/>
            <person name="Jeon J."/>
            <person name="Kim H."/>
            <person name="Choi G."/>
            <person name="Song H."/>
            <person name="Lee J."/>
            <person name="Lee S.C."/>
            <person name="Kwon J.K."/>
            <person name="Lee H.Y."/>
            <person name="Koo N."/>
            <person name="Hong Y."/>
            <person name="Kim R.W."/>
            <person name="Kang W.H."/>
            <person name="Huh J.H."/>
            <person name="Kang B.C."/>
            <person name="Yang T.J."/>
            <person name="Lee Y.H."/>
            <person name="Bennetzen J.L."/>
            <person name="Choi D."/>
        </authorList>
    </citation>
    <scope>NUCLEOTIDE SEQUENCE [LARGE SCALE GENOMIC DNA]</scope>
    <source>
        <strain evidence="2">cv. CM334</strain>
    </source>
</reference>
<organism evidence="1 2">
    <name type="scientific">Capsicum annuum</name>
    <name type="common">Capsicum pepper</name>
    <dbReference type="NCBI Taxonomy" id="4072"/>
    <lineage>
        <taxon>Eukaryota</taxon>
        <taxon>Viridiplantae</taxon>
        <taxon>Streptophyta</taxon>
        <taxon>Embryophyta</taxon>
        <taxon>Tracheophyta</taxon>
        <taxon>Spermatophyta</taxon>
        <taxon>Magnoliopsida</taxon>
        <taxon>eudicotyledons</taxon>
        <taxon>Gunneridae</taxon>
        <taxon>Pentapetalae</taxon>
        <taxon>asterids</taxon>
        <taxon>lamiids</taxon>
        <taxon>Solanales</taxon>
        <taxon>Solanaceae</taxon>
        <taxon>Solanoideae</taxon>
        <taxon>Capsiceae</taxon>
        <taxon>Capsicum</taxon>
    </lineage>
</organism>
<dbReference type="Proteomes" id="UP000222542">
    <property type="component" value="Unassembled WGS sequence"/>
</dbReference>
<dbReference type="Pfam" id="PF25432">
    <property type="entry name" value="FF_PRPF40A"/>
    <property type="match status" value="1"/>
</dbReference>